<evidence type="ECO:0000313" key="8">
    <source>
        <dbReference type="EMBL" id="NYE56429.1"/>
    </source>
</evidence>
<dbReference type="CDD" id="cd08010">
    <property type="entry name" value="MltG_like"/>
    <property type="match status" value="1"/>
</dbReference>
<dbReference type="RefSeq" id="WP_051250046.1">
    <property type="nucleotide sequence ID" value="NZ_ATYG01000001.1"/>
</dbReference>
<evidence type="ECO:0000256" key="6">
    <source>
        <dbReference type="ARBA" id="ARBA00023316"/>
    </source>
</evidence>
<keyword evidence="4 7" id="KW-0472">Membrane</keyword>
<name>A0ABX2R5I5_9THEO</name>
<organism evidence="8 9">
    <name type="scientific">Carboxydothermus ferrireducens DSM 11255</name>
    <dbReference type="NCBI Taxonomy" id="1119529"/>
    <lineage>
        <taxon>Bacteria</taxon>
        <taxon>Bacillati</taxon>
        <taxon>Bacillota</taxon>
        <taxon>Clostridia</taxon>
        <taxon>Thermoanaerobacterales</taxon>
        <taxon>Thermoanaerobacteraceae</taxon>
        <taxon>Carboxydothermus</taxon>
    </lineage>
</organism>
<dbReference type="InterPro" id="IPR003770">
    <property type="entry name" value="MLTG-like"/>
</dbReference>
<keyword evidence="1 7" id="KW-1003">Cell membrane</keyword>
<feature type="transmembrane region" description="Helical" evidence="7">
    <location>
        <begin position="5"/>
        <end position="26"/>
    </location>
</feature>
<reference evidence="8 9" key="1">
    <citation type="submission" date="2020-07" db="EMBL/GenBank/DDBJ databases">
        <title>Genomic Encyclopedia of Type Strains, Phase III (KMG-III): the genomes of soil and plant-associated and newly described type strains.</title>
        <authorList>
            <person name="Whitman W."/>
        </authorList>
    </citation>
    <scope>NUCLEOTIDE SEQUENCE [LARGE SCALE GENOMIC DNA]</scope>
    <source>
        <strain evidence="8 9">DSM 11255</strain>
    </source>
</reference>
<dbReference type="Pfam" id="PF02618">
    <property type="entry name" value="YceG"/>
    <property type="match status" value="1"/>
</dbReference>
<proteinExistence type="inferred from homology"/>
<comment type="subcellular location">
    <subcellularLocation>
        <location evidence="7">Cell membrane</location>
        <topology evidence="7">Single-pass membrane protein</topology>
    </subcellularLocation>
</comment>
<dbReference type="EC" id="4.2.2.29" evidence="7"/>
<dbReference type="Gene3D" id="3.30.1490.480">
    <property type="entry name" value="Endolytic murein transglycosylase"/>
    <property type="match status" value="1"/>
</dbReference>
<keyword evidence="6 7" id="KW-0961">Cell wall biogenesis/degradation</keyword>
<evidence type="ECO:0000256" key="7">
    <source>
        <dbReference type="HAMAP-Rule" id="MF_02065"/>
    </source>
</evidence>
<dbReference type="PANTHER" id="PTHR30518:SF2">
    <property type="entry name" value="ENDOLYTIC MUREIN TRANSGLYCOSYLASE"/>
    <property type="match status" value="1"/>
</dbReference>
<dbReference type="HAMAP" id="MF_02065">
    <property type="entry name" value="MltG"/>
    <property type="match status" value="1"/>
</dbReference>
<evidence type="ECO:0000256" key="1">
    <source>
        <dbReference type="ARBA" id="ARBA00022475"/>
    </source>
</evidence>
<evidence type="ECO:0000256" key="2">
    <source>
        <dbReference type="ARBA" id="ARBA00022692"/>
    </source>
</evidence>
<dbReference type="EMBL" id="JACCBS010000001">
    <property type="protein sequence ID" value="NYE56429.1"/>
    <property type="molecule type" value="Genomic_DNA"/>
</dbReference>
<keyword evidence="5 7" id="KW-0456">Lyase</keyword>
<accession>A0ABX2R5I5</accession>
<comment type="function">
    <text evidence="7">Functions as a peptidoglycan terminase that cleaves nascent peptidoglycan strands endolytically to terminate their elongation.</text>
</comment>
<comment type="similarity">
    <text evidence="7">Belongs to the transglycosylase MltG family.</text>
</comment>
<keyword evidence="2 7" id="KW-0812">Transmembrane</keyword>
<feature type="site" description="Important for catalytic activity" evidence="7">
    <location>
        <position position="224"/>
    </location>
</feature>
<dbReference type="PANTHER" id="PTHR30518">
    <property type="entry name" value="ENDOLYTIC MUREIN TRANSGLYCOSYLASE"/>
    <property type="match status" value="1"/>
</dbReference>
<protein>
    <recommendedName>
        <fullName evidence="7">Endolytic murein transglycosylase</fullName>
        <ecNumber evidence="7">4.2.2.29</ecNumber>
    </recommendedName>
    <alternativeName>
        <fullName evidence="7">Peptidoglycan lytic transglycosylase</fullName>
    </alternativeName>
    <alternativeName>
        <fullName evidence="7">Peptidoglycan polymerization terminase</fullName>
    </alternativeName>
</protein>
<keyword evidence="3 7" id="KW-1133">Transmembrane helix</keyword>
<keyword evidence="9" id="KW-1185">Reference proteome</keyword>
<evidence type="ECO:0000256" key="4">
    <source>
        <dbReference type="ARBA" id="ARBA00023136"/>
    </source>
</evidence>
<evidence type="ECO:0000256" key="5">
    <source>
        <dbReference type="ARBA" id="ARBA00023239"/>
    </source>
</evidence>
<comment type="caution">
    <text evidence="8">The sequence shown here is derived from an EMBL/GenBank/DDBJ whole genome shotgun (WGS) entry which is preliminary data.</text>
</comment>
<dbReference type="NCBIfam" id="TIGR00247">
    <property type="entry name" value="endolytic transglycosylase MltG"/>
    <property type="match status" value="1"/>
</dbReference>
<sequence>MKKLLYSITASALVVLAVFLGFWSWWQENMAPVNPDDHKLVVVNIKKGMSPETIARILKEKELIKSETAFLLYLRYHSLNLKLQAGTYAFTKSMTTPEIVKTVVEGKSLTFKITIPEGYNVAKIAKLMASFGFNEKKVLALAKNPPYDYPYLKEIPDNVQYKLEGYLFPATYEISYTDTEEKIIGRMLKKFNSIVEEENLIKEAQKRGFTLHQLLTLASLIELEAKKAAERPLISGVIYNRLRKGMLLELCPTVEYALGRHKLRLSAEDLKIESPYNTYKYRGLPPGPIANPGLSSIKAALNPAKHDYLFYVARPDGYHAFAKTYQEHLQNVKKYLP</sequence>
<dbReference type="Gene3D" id="3.30.160.60">
    <property type="entry name" value="Classic Zinc Finger"/>
    <property type="match status" value="1"/>
</dbReference>
<evidence type="ECO:0000256" key="3">
    <source>
        <dbReference type="ARBA" id="ARBA00022989"/>
    </source>
</evidence>
<gene>
    <name evidence="7" type="primary">mltG</name>
    <name evidence="8" type="ORF">HDG70_000135</name>
</gene>
<dbReference type="Proteomes" id="UP000604066">
    <property type="component" value="Unassembled WGS sequence"/>
</dbReference>
<evidence type="ECO:0000313" key="9">
    <source>
        <dbReference type="Proteomes" id="UP000604066"/>
    </source>
</evidence>
<comment type="catalytic activity">
    <reaction evidence="7">
        <text>a peptidoglycan chain = a peptidoglycan chain with N-acetyl-1,6-anhydromuramyl-[peptide] at the reducing end + a peptidoglycan chain with N-acetylglucosamine at the non-reducing end.</text>
        <dbReference type="EC" id="4.2.2.29"/>
    </reaction>
</comment>